<organism evidence="3 4">
    <name type="scientific">Hyaloscypha hepaticicola</name>
    <dbReference type="NCBI Taxonomy" id="2082293"/>
    <lineage>
        <taxon>Eukaryota</taxon>
        <taxon>Fungi</taxon>
        <taxon>Dikarya</taxon>
        <taxon>Ascomycota</taxon>
        <taxon>Pezizomycotina</taxon>
        <taxon>Leotiomycetes</taxon>
        <taxon>Helotiales</taxon>
        <taxon>Hyaloscyphaceae</taxon>
        <taxon>Hyaloscypha</taxon>
    </lineage>
</organism>
<feature type="coiled-coil region" evidence="1">
    <location>
        <begin position="202"/>
        <end position="278"/>
    </location>
</feature>
<keyword evidence="1" id="KW-0175">Coiled coil</keyword>
<gene>
    <name evidence="3" type="ORF">NA56DRAFT_703390</name>
</gene>
<keyword evidence="4" id="KW-1185">Reference proteome</keyword>
<accession>A0A2J6Q6B1</accession>
<feature type="region of interest" description="Disordered" evidence="2">
    <location>
        <begin position="1"/>
        <end position="108"/>
    </location>
</feature>
<name>A0A2J6Q6B1_9HELO</name>
<sequence length="540" mass="61663">MPGTNQLQEDLMSSAKRGTDLIDLTSNAPKDVNFESSQSRTVTRKRRLADSSHHQDGITDLSDQDQGSLETTGRKGGRVNRNGIQRKFGMEESKYEQPRYEKRQSDFAASEKIRIGSDDELALNPSESQSQEISSNAHFGSIAAARHIPRNLINSFSKFRGFLISQTSSPPLSRTGSIRDPNREVPDMTSLVEELREKDKTLEKYSRHYSRLNHKYEELQEETQHMAEQEEQLERQNQFLIQEREKMTLQFHAVLAEARRLEAALNSVQKKYEAIIRKQQEESFKQMSTARWLPIEDSKVVAQLDRFKREMRSWAKASAVKDMESLEKLDTCELSDFLGELSRVAVLRNGRLPDGLPAPKTPALLLNALLAHHLYTSIFKRPFFCLEYGYGNDGSEVLGAEIFQEIYQVAQKSSQEDAHVWRSQTLRLLLPALGANSQEGERSLRAMTEENIAKVSEWYALDFVEGAARHLLDPKGNDEAMNKSLESIYLEAAILSYNLWTQRTTLDCITLHDVAELTFDADSEAFKPHSLVRYDEHEDQ</sequence>
<proteinExistence type="predicted"/>
<evidence type="ECO:0000256" key="1">
    <source>
        <dbReference type="SAM" id="Coils"/>
    </source>
</evidence>
<feature type="compositionally biased region" description="Polar residues" evidence="2">
    <location>
        <begin position="24"/>
        <end position="41"/>
    </location>
</feature>
<dbReference type="Proteomes" id="UP000235672">
    <property type="component" value="Unassembled WGS sequence"/>
</dbReference>
<dbReference type="AlphaFoldDB" id="A0A2J6Q6B1"/>
<evidence type="ECO:0000313" key="4">
    <source>
        <dbReference type="Proteomes" id="UP000235672"/>
    </source>
</evidence>
<evidence type="ECO:0000256" key="2">
    <source>
        <dbReference type="SAM" id="MobiDB-lite"/>
    </source>
</evidence>
<protein>
    <submittedName>
        <fullName evidence="3">Uncharacterized protein</fullName>
    </submittedName>
</protein>
<evidence type="ECO:0000313" key="3">
    <source>
        <dbReference type="EMBL" id="PMD21744.1"/>
    </source>
</evidence>
<dbReference type="OrthoDB" id="4156714at2759"/>
<dbReference type="EMBL" id="KZ613480">
    <property type="protein sequence ID" value="PMD21744.1"/>
    <property type="molecule type" value="Genomic_DNA"/>
</dbReference>
<feature type="compositionally biased region" description="Basic and acidic residues" evidence="2">
    <location>
        <begin position="48"/>
        <end position="57"/>
    </location>
</feature>
<reference evidence="3 4" key="1">
    <citation type="submission" date="2016-05" db="EMBL/GenBank/DDBJ databases">
        <title>A degradative enzymes factory behind the ericoid mycorrhizal symbiosis.</title>
        <authorList>
            <consortium name="DOE Joint Genome Institute"/>
            <person name="Martino E."/>
            <person name="Morin E."/>
            <person name="Grelet G."/>
            <person name="Kuo A."/>
            <person name="Kohler A."/>
            <person name="Daghino S."/>
            <person name="Barry K."/>
            <person name="Choi C."/>
            <person name="Cichocki N."/>
            <person name="Clum A."/>
            <person name="Copeland A."/>
            <person name="Hainaut M."/>
            <person name="Haridas S."/>
            <person name="Labutti K."/>
            <person name="Lindquist E."/>
            <person name="Lipzen A."/>
            <person name="Khouja H.-R."/>
            <person name="Murat C."/>
            <person name="Ohm R."/>
            <person name="Olson A."/>
            <person name="Spatafora J."/>
            <person name="Veneault-Fourrey C."/>
            <person name="Henrissat B."/>
            <person name="Grigoriev I."/>
            <person name="Martin F."/>
            <person name="Perotto S."/>
        </authorList>
    </citation>
    <scope>NUCLEOTIDE SEQUENCE [LARGE SCALE GENOMIC DNA]</scope>
    <source>
        <strain evidence="3 4">UAMH 7357</strain>
    </source>
</reference>
<feature type="compositionally biased region" description="Basic and acidic residues" evidence="2">
    <location>
        <begin position="88"/>
        <end position="108"/>
    </location>
</feature>